<keyword evidence="1" id="KW-0812">Transmembrane</keyword>
<comment type="caution">
    <text evidence="2">The sequence shown here is derived from an EMBL/GenBank/DDBJ whole genome shotgun (WGS) entry which is preliminary data.</text>
</comment>
<name>A0A9D3UND1_9ROSI</name>
<evidence type="ECO:0000313" key="3">
    <source>
        <dbReference type="Proteomes" id="UP000828251"/>
    </source>
</evidence>
<protein>
    <submittedName>
        <fullName evidence="2">Uncharacterized protein</fullName>
    </submittedName>
</protein>
<reference evidence="2 3" key="1">
    <citation type="journal article" date="2021" name="Plant Biotechnol. J.">
        <title>Multi-omics assisted identification of the key and species-specific regulatory components of drought-tolerant mechanisms in Gossypium stocksii.</title>
        <authorList>
            <person name="Yu D."/>
            <person name="Ke L."/>
            <person name="Zhang D."/>
            <person name="Wu Y."/>
            <person name="Sun Y."/>
            <person name="Mei J."/>
            <person name="Sun J."/>
            <person name="Sun Y."/>
        </authorList>
    </citation>
    <scope>NUCLEOTIDE SEQUENCE [LARGE SCALE GENOMIC DNA]</scope>
    <source>
        <strain evidence="3">cv. E1</strain>
        <tissue evidence="2">Leaf</tissue>
    </source>
</reference>
<accession>A0A9D3UND1</accession>
<gene>
    <name evidence="2" type="ORF">J1N35_039216</name>
</gene>
<feature type="transmembrane region" description="Helical" evidence="1">
    <location>
        <begin position="26"/>
        <end position="49"/>
    </location>
</feature>
<evidence type="ECO:0000313" key="2">
    <source>
        <dbReference type="EMBL" id="KAH1048432.1"/>
    </source>
</evidence>
<feature type="non-terminal residue" evidence="2">
    <location>
        <position position="1"/>
    </location>
</feature>
<organism evidence="2 3">
    <name type="scientific">Gossypium stocksii</name>
    <dbReference type="NCBI Taxonomy" id="47602"/>
    <lineage>
        <taxon>Eukaryota</taxon>
        <taxon>Viridiplantae</taxon>
        <taxon>Streptophyta</taxon>
        <taxon>Embryophyta</taxon>
        <taxon>Tracheophyta</taxon>
        <taxon>Spermatophyta</taxon>
        <taxon>Magnoliopsida</taxon>
        <taxon>eudicotyledons</taxon>
        <taxon>Gunneridae</taxon>
        <taxon>Pentapetalae</taxon>
        <taxon>rosids</taxon>
        <taxon>malvids</taxon>
        <taxon>Malvales</taxon>
        <taxon>Malvaceae</taxon>
        <taxon>Malvoideae</taxon>
        <taxon>Gossypium</taxon>
    </lineage>
</organism>
<proteinExistence type="predicted"/>
<keyword evidence="1" id="KW-1133">Transmembrane helix</keyword>
<dbReference type="Proteomes" id="UP000828251">
    <property type="component" value="Unassembled WGS sequence"/>
</dbReference>
<sequence>VWDSAEGLLLFCATENISYYKMRMGFAIMVGGGDAVIASQSCFLFGLFVSVQGWQFDC</sequence>
<dbReference type="EMBL" id="JAIQCV010000011">
    <property type="protein sequence ID" value="KAH1048432.1"/>
    <property type="molecule type" value="Genomic_DNA"/>
</dbReference>
<keyword evidence="1" id="KW-0472">Membrane</keyword>
<dbReference type="AlphaFoldDB" id="A0A9D3UND1"/>
<dbReference type="OrthoDB" id="1906822at2759"/>
<keyword evidence="3" id="KW-1185">Reference proteome</keyword>
<evidence type="ECO:0000256" key="1">
    <source>
        <dbReference type="SAM" id="Phobius"/>
    </source>
</evidence>